<gene>
    <name evidence="2" type="ORF">BGZ99_002986</name>
</gene>
<evidence type="ECO:0000313" key="3">
    <source>
        <dbReference type="Proteomes" id="UP000738325"/>
    </source>
</evidence>
<keyword evidence="3" id="KW-1185">Reference proteome</keyword>
<organism evidence="2 3">
    <name type="scientific">Dissophora globulifera</name>
    <dbReference type="NCBI Taxonomy" id="979702"/>
    <lineage>
        <taxon>Eukaryota</taxon>
        <taxon>Fungi</taxon>
        <taxon>Fungi incertae sedis</taxon>
        <taxon>Mucoromycota</taxon>
        <taxon>Mortierellomycotina</taxon>
        <taxon>Mortierellomycetes</taxon>
        <taxon>Mortierellales</taxon>
        <taxon>Mortierellaceae</taxon>
        <taxon>Dissophora</taxon>
    </lineage>
</organism>
<dbReference type="OrthoDB" id="5945798at2759"/>
<comment type="caution">
    <text evidence="2">The sequence shown here is derived from an EMBL/GenBank/DDBJ whole genome shotgun (WGS) entry which is preliminary data.</text>
</comment>
<dbReference type="Proteomes" id="UP000738325">
    <property type="component" value="Unassembled WGS sequence"/>
</dbReference>
<feature type="compositionally biased region" description="Basic residues" evidence="1">
    <location>
        <begin position="532"/>
        <end position="541"/>
    </location>
</feature>
<proteinExistence type="predicted"/>
<dbReference type="CDD" id="cd20071">
    <property type="entry name" value="SET_SMYD"/>
    <property type="match status" value="1"/>
</dbReference>
<feature type="region of interest" description="Disordered" evidence="1">
    <location>
        <begin position="497"/>
        <end position="541"/>
    </location>
</feature>
<dbReference type="PANTHER" id="PTHR12197:SF294">
    <property type="entry name" value="POTENTIAL PROTEIN LYSINE METHYLTRANSFERASE SET6"/>
    <property type="match status" value="1"/>
</dbReference>
<name>A0A9P6RLJ4_9FUNG</name>
<dbReference type="InterPro" id="IPR046341">
    <property type="entry name" value="SET_dom_sf"/>
</dbReference>
<feature type="compositionally biased region" description="Low complexity" evidence="1">
    <location>
        <begin position="498"/>
        <end position="518"/>
    </location>
</feature>
<accession>A0A9P6RLJ4</accession>
<feature type="compositionally biased region" description="Low complexity" evidence="1">
    <location>
        <begin position="376"/>
        <end position="385"/>
    </location>
</feature>
<protein>
    <recommendedName>
        <fullName evidence="4">SET domain-containing protein</fullName>
    </recommendedName>
</protein>
<evidence type="ECO:0000313" key="2">
    <source>
        <dbReference type="EMBL" id="KAG0323002.1"/>
    </source>
</evidence>
<dbReference type="EMBL" id="JAAAIP010000198">
    <property type="protein sequence ID" value="KAG0323002.1"/>
    <property type="molecule type" value="Genomic_DNA"/>
</dbReference>
<feature type="region of interest" description="Disordered" evidence="1">
    <location>
        <begin position="361"/>
        <end position="438"/>
    </location>
</feature>
<dbReference type="GO" id="GO:0005634">
    <property type="term" value="C:nucleus"/>
    <property type="evidence" value="ECO:0007669"/>
    <property type="project" value="TreeGrafter"/>
</dbReference>
<evidence type="ECO:0000256" key="1">
    <source>
        <dbReference type="SAM" id="MobiDB-lite"/>
    </source>
</evidence>
<dbReference type="Gene3D" id="2.170.270.10">
    <property type="entry name" value="SET domain"/>
    <property type="match status" value="2"/>
</dbReference>
<dbReference type="AlphaFoldDB" id="A0A9P6RLJ4"/>
<dbReference type="InterPro" id="IPR050869">
    <property type="entry name" value="H3K4_H4K5_MeTrfase"/>
</dbReference>
<dbReference type="PANTHER" id="PTHR12197">
    <property type="entry name" value="HISTONE-LYSINE N-METHYLTRANSFERASE SMYD"/>
    <property type="match status" value="1"/>
</dbReference>
<reference evidence="2" key="1">
    <citation type="journal article" date="2020" name="Fungal Divers.">
        <title>Resolving the Mortierellaceae phylogeny through synthesis of multi-gene phylogenetics and phylogenomics.</title>
        <authorList>
            <person name="Vandepol N."/>
            <person name="Liber J."/>
            <person name="Desiro A."/>
            <person name="Na H."/>
            <person name="Kennedy M."/>
            <person name="Barry K."/>
            <person name="Grigoriev I.V."/>
            <person name="Miller A.N."/>
            <person name="O'Donnell K."/>
            <person name="Stajich J.E."/>
            <person name="Bonito G."/>
        </authorList>
    </citation>
    <scope>NUCLEOTIDE SEQUENCE</scope>
    <source>
        <strain evidence="2">REB-010B</strain>
    </source>
</reference>
<feature type="compositionally biased region" description="Pro residues" evidence="1">
    <location>
        <begin position="386"/>
        <end position="399"/>
    </location>
</feature>
<dbReference type="SUPFAM" id="SSF82199">
    <property type="entry name" value="SET domain"/>
    <property type="match status" value="2"/>
</dbReference>
<dbReference type="SUPFAM" id="SSF144232">
    <property type="entry name" value="HIT/MYND zinc finger-like"/>
    <property type="match status" value="1"/>
</dbReference>
<sequence>MEHINQICEQEGYPIVVKHSATLGNHAKASRDIPQGEGLLRAVPYAAEVFDNYRKRMCHVCLLYHNRGAFTIRCQDCDQVYYCSLACKTVGMDPVNGGNHMRVCRALRKLATWKSDRHAKSIIKLMLQVLMGHWRERQGVPSAYKIRKSFQEVIEKRPSEMTETENSRAGMDNNVEMAQLAEDMKRQLDIIDLDADASLQQPLAAASLVDRRVETKMDDQHQQDEHHHIQGPVENGFYDVLRLQTHFEDWDEEDTKDWNRQTQTVLSLLDMAGLAEIAMESGGPLKRLTSTDVKQLISALESNAFGMFDRSKKKAVCFGRAIYPIASFFNHSCECNVTAVQADGTMEEVTGADVLGFVNSEESRTKQPDPHPMTTAPLSPLTSIALPPPAAPPPLPPPATVTGDVTDGSPTLPLEDNDGPLLDNESEDTQPAPDPYDSRVGEFRVMTFYAIKDITKGQDITISYIDTDMPLHARRLALLSDYHFHCCCERCLREEKSTGSSSAATKKATKSSKGNASSTRKEAQGRGQSKAISKKTRKQSK</sequence>
<evidence type="ECO:0008006" key="4">
    <source>
        <dbReference type="Google" id="ProtNLM"/>
    </source>
</evidence>